<reference evidence="1 2" key="1">
    <citation type="submission" date="2016-03" db="EMBL/GenBank/DDBJ databases">
        <title>Spore heat resistance.</title>
        <authorList>
            <person name="Boekhorst J."/>
            <person name="Berendsen E.M."/>
            <person name="Wells-Bennik M.H."/>
            <person name="Kuipers O.P."/>
        </authorList>
    </citation>
    <scope>NUCLEOTIDE SEQUENCE [LARGE SCALE GENOMIC DNA]</scope>
    <source>
        <strain evidence="1 2">AF16</strain>
    </source>
</reference>
<protein>
    <submittedName>
        <fullName evidence="1">Uncharacterized protein</fullName>
    </submittedName>
</protein>
<evidence type="ECO:0000313" key="2">
    <source>
        <dbReference type="Proteomes" id="UP000078336"/>
    </source>
</evidence>
<comment type="caution">
    <text evidence="1">The sequence shown here is derived from an EMBL/GenBank/DDBJ whole genome shotgun (WGS) entry which is preliminary data.</text>
</comment>
<dbReference type="AlphaFoldDB" id="A0A178TMC7"/>
<evidence type="ECO:0000313" key="1">
    <source>
        <dbReference type="EMBL" id="OAO82593.1"/>
    </source>
</evidence>
<dbReference type="Proteomes" id="UP000078336">
    <property type="component" value="Unassembled WGS sequence"/>
</dbReference>
<dbReference type="RefSeq" id="WP_064213903.1">
    <property type="nucleotide sequence ID" value="NZ_LUCQ01000018.1"/>
</dbReference>
<dbReference type="PATRIC" id="fig|33934.7.peg.1689"/>
<dbReference type="EMBL" id="LUCQ01000018">
    <property type="protein sequence ID" value="OAO82593.1"/>
    <property type="molecule type" value="Genomic_DNA"/>
</dbReference>
<organism evidence="1 2">
    <name type="scientific">Anoxybacillus flavithermus</name>
    <dbReference type="NCBI Taxonomy" id="33934"/>
    <lineage>
        <taxon>Bacteria</taxon>
        <taxon>Bacillati</taxon>
        <taxon>Bacillota</taxon>
        <taxon>Bacilli</taxon>
        <taxon>Bacillales</taxon>
        <taxon>Anoxybacillaceae</taxon>
        <taxon>Anoxybacillus</taxon>
    </lineage>
</organism>
<proteinExistence type="predicted"/>
<dbReference type="OrthoDB" id="583824at2"/>
<sequence>MSINKTIEWTEEEIELLREKYSTSTKQELLKLFSHRSWKSISSKAERMKLKKIGKLKRNYWSDEEIKILRENYSNKPKEELLKLIPDKNWRQIQDKASEIGVRKYKEYSEPRQEWSEEKISKLVSDRGYIYHGTYFDEFNKRKIIVECLNGIVDHVYFNNFKKGANVGSLCPTRKKEFEEVLEFFKKNYILLTKKDEYVNSKTRLKAICPNGHEYETNATNFYHGNRCRKCHFQKLAEIHMLDFDFIKQEFEEFVVRFKNGDFDDFFEEVAV</sequence>
<keyword evidence="2" id="KW-1185">Reference proteome</keyword>
<name>A0A178TMC7_9BACL</name>
<gene>
    <name evidence="1" type="ORF">TAF16_0213</name>
</gene>
<accession>A0A178TMC7</accession>